<reference evidence="2" key="1">
    <citation type="journal article" date="2021" name="J. Hered.">
        <title>Genome Assembly of Salicaceae Populus deltoides (Eastern Cottonwood) I-69 Based on Nanopore Sequencing and Hi-C Technologies.</title>
        <authorList>
            <person name="Bai S."/>
            <person name="Wu H."/>
            <person name="Zhang J."/>
            <person name="Pan Z."/>
            <person name="Zhao W."/>
            <person name="Li Z."/>
            <person name="Tong C."/>
        </authorList>
    </citation>
    <scope>NUCLEOTIDE SEQUENCE</scope>
    <source>
        <tissue evidence="2">Leaf</tissue>
    </source>
</reference>
<evidence type="ECO:0000313" key="2">
    <source>
        <dbReference type="EMBL" id="KAH8493240.1"/>
    </source>
</evidence>
<name>A0A8T2XJR6_POPDE</name>
<dbReference type="Proteomes" id="UP000807159">
    <property type="component" value="Chromosome 12"/>
</dbReference>
<gene>
    <name evidence="2" type="ORF">H0E87_022476</name>
</gene>
<evidence type="ECO:0000256" key="1">
    <source>
        <dbReference type="SAM" id="MobiDB-lite"/>
    </source>
</evidence>
<feature type="region of interest" description="Disordered" evidence="1">
    <location>
        <begin position="1"/>
        <end position="81"/>
    </location>
</feature>
<dbReference type="AlphaFoldDB" id="A0A8T2XJR6"/>
<sequence length="109" mass="11882">MGGNVKREIPEPLPNRRNAAVSGVPPAVIELSSSSESSSGSGSESESEMDGNSVISKRPRGSSGVNGGTEKKKRRKRKRNFEDLGVVLPLGFLAQSRRRRIRRRPLKRG</sequence>
<accession>A0A8T2XJR6</accession>
<feature type="compositionally biased region" description="Low complexity" evidence="1">
    <location>
        <begin position="32"/>
        <end position="44"/>
    </location>
</feature>
<dbReference type="EMBL" id="JACEGQ020000012">
    <property type="protein sequence ID" value="KAH8493240.1"/>
    <property type="molecule type" value="Genomic_DNA"/>
</dbReference>
<feature type="compositionally biased region" description="Basic and acidic residues" evidence="1">
    <location>
        <begin position="1"/>
        <end position="10"/>
    </location>
</feature>
<keyword evidence="3" id="KW-1185">Reference proteome</keyword>
<proteinExistence type="predicted"/>
<organism evidence="2 3">
    <name type="scientific">Populus deltoides</name>
    <name type="common">Eastern poplar</name>
    <name type="synonym">Eastern cottonwood</name>
    <dbReference type="NCBI Taxonomy" id="3696"/>
    <lineage>
        <taxon>Eukaryota</taxon>
        <taxon>Viridiplantae</taxon>
        <taxon>Streptophyta</taxon>
        <taxon>Embryophyta</taxon>
        <taxon>Tracheophyta</taxon>
        <taxon>Spermatophyta</taxon>
        <taxon>Magnoliopsida</taxon>
        <taxon>eudicotyledons</taxon>
        <taxon>Gunneridae</taxon>
        <taxon>Pentapetalae</taxon>
        <taxon>rosids</taxon>
        <taxon>fabids</taxon>
        <taxon>Malpighiales</taxon>
        <taxon>Salicaceae</taxon>
        <taxon>Saliceae</taxon>
        <taxon>Populus</taxon>
    </lineage>
</organism>
<protein>
    <submittedName>
        <fullName evidence="2">Uncharacterized protein</fullName>
    </submittedName>
</protein>
<evidence type="ECO:0000313" key="3">
    <source>
        <dbReference type="Proteomes" id="UP000807159"/>
    </source>
</evidence>
<comment type="caution">
    <text evidence="2">The sequence shown here is derived from an EMBL/GenBank/DDBJ whole genome shotgun (WGS) entry which is preliminary data.</text>
</comment>